<evidence type="ECO:0000256" key="5">
    <source>
        <dbReference type="ARBA" id="ARBA00022614"/>
    </source>
</evidence>
<comment type="catalytic activity">
    <reaction evidence="17">
        <text>L-threonyl-[protein] + ATP = O-phospho-L-threonyl-[protein] + ADP + H(+)</text>
        <dbReference type="Rhea" id="RHEA:46608"/>
        <dbReference type="Rhea" id="RHEA-COMP:11060"/>
        <dbReference type="Rhea" id="RHEA-COMP:11605"/>
        <dbReference type="ChEBI" id="CHEBI:15378"/>
        <dbReference type="ChEBI" id="CHEBI:30013"/>
        <dbReference type="ChEBI" id="CHEBI:30616"/>
        <dbReference type="ChEBI" id="CHEBI:61977"/>
        <dbReference type="ChEBI" id="CHEBI:456216"/>
        <dbReference type="EC" id="2.7.11.1"/>
    </reaction>
</comment>
<feature type="signal peptide" evidence="21">
    <location>
        <begin position="1"/>
        <end position="26"/>
    </location>
</feature>
<dbReference type="FunFam" id="3.30.200.20:FF:000217">
    <property type="entry name" value="probable LRR receptor-like serine/threonine-protein kinase At1g53430"/>
    <property type="match status" value="1"/>
</dbReference>
<evidence type="ECO:0000256" key="9">
    <source>
        <dbReference type="ARBA" id="ARBA00022737"/>
    </source>
</evidence>
<protein>
    <recommendedName>
        <fullName evidence="2">non-specific serine/threonine protein kinase</fullName>
        <ecNumber evidence="2">2.7.11.1</ecNumber>
    </recommendedName>
</protein>
<dbReference type="GO" id="GO:0004674">
    <property type="term" value="F:protein serine/threonine kinase activity"/>
    <property type="evidence" value="ECO:0007669"/>
    <property type="project" value="UniProtKB-KW"/>
</dbReference>
<feature type="transmembrane region" description="Helical" evidence="20">
    <location>
        <begin position="541"/>
        <end position="564"/>
    </location>
</feature>
<keyword evidence="3" id="KW-0723">Serine/threonine-protein kinase</keyword>
<evidence type="ECO:0000256" key="2">
    <source>
        <dbReference type="ARBA" id="ARBA00012513"/>
    </source>
</evidence>
<evidence type="ECO:0000256" key="16">
    <source>
        <dbReference type="ARBA" id="ARBA00023180"/>
    </source>
</evidence>
<comment type="caution">
    <text evidence="23">The sequence shown here is derived from an EMBL/GenBank/DDBJ whole genome shotgun (WGS) entry which is preliminary data.</text>
</comment>
<keyword evidence="10" id="KW-0547">Nucleotide-binding</keyword>
<keyword evidence="16" id="KW-0325">Glycoprotein</keyword>
<feature type="region of interest" description="Disordered" evidence="19">
    <location>
        <begin position="902"/>
        <end position="924"/>
    </location>
</feature>
<dbReference type="Pfam" id="PF07714">
    <property type="entry name" value="PK_Tyr_Ser-Thr"/>
    <property type="match status" value="1"/>
</dbReference>
<dbReference type="InterPro" id="IPR000719">
    <property type="entry name" value="Prot_kinase_dom"/>
</dbReference>
<evidence type="ECO:0000259" key="22">
    <source>
        <dbReference type="PROSITE" id="PS50011"/>
    </source>
</evidence>
<evidence type="ECO:0000256" key="12">
    <source>
        <dbReference type="ARBA" id="ARBA00022840"/>
    </source>
</evidence>
<dbReference type="AlphaFoldDB" id="A0AAN7FA59"/>
<keyword evidence="12" id="KW-0067">ATP-binding</keyword>
<dbReference type="SUPFAM" id="SSF56112">
    <property type="entry name" value="Protein kinase-like (PK-like)"/>
    <property type="match status" value="1"/>
</dbReference>
<evidence type="ECO:0000256" key="7">
    <source>
        <dbReference type="ARBA" id="ARBA00022692"/>
    </source>
</evidence>
<dbReference type="FunFam" id="3.80.10.10:FF:000874">
    <property type="entry name" value="Probable LRR receptor-like serine/threonine-protein kinase RFK1"/>
    <property type="match status" value="1"/>
</dbReference>
<evidence type="ECO:0000256" key="11">
    <source>
        <dbReference type="ARBA" id="ARBA00022777"/>
    </source>
</evidence>
<evidence type="ECO:0000256" key="8">
    <source>
        <dbReference type="ARBA" id="ARBA00022729"/>
    </source>
</evidence>
<evidence type="ECO:0000256" key="1">
    <source>
        <dbReference type="ARBA" id="ARBA00004479"/>
    </source>
</evidence>
<keyword evidence="8 21" id="KW-0732">Signal</keyword>
<dbReference type="InterPro" id="IPR021720">
    <property type="entry name" value="Malectin_dom"/>
</dbReference>
<dbReference type="InterPro" id="IPR008271">
    <property type="entry name" value="Ser/Thr_kinase_AS"/>
</dbReference>
<dbReference type="PANTHER" id="PTHR48006">
    <property type="entry name" value="LEUCINE-RICH REPEAT-CONTAINING PROTEIN DDB_G0281931-RELATED"/>
    <property type="match status" value="1"/>
</dbReference>
<sequence>MQGRNFFFVFIIMALSCFWLKRSAEAQVPQQEVDALKEITSTMGVKDWRFDANSCQIIGVTPEPPENAESSINCDCHFENNNTVCNVIKIVLKGYSLPGMLPPQLVKLPHLQEIDFAYNYLNGTIPLEWASTQLTFISVLVNRLSGEIPKELGNITTLTYLCLEANQFSGIVPPELGHLTNLQTLILSSNNLTGNLPMAFAGLRNLTDLVLRNCKVSGEIPAYIWTMKQLEMLDVSFNKLVGELPPSIKLERLRFLFLTGNLLSGNVRDSVLKEGSNVDLSYNNFTWQGPEQPACQENMNLNLNLFRSSLIDDDVSRRQDPHCSKNFNCPRYSNCLHVNSGGKDATVKENKTNFVYEGDGGVEGGAAKYFINGNSYWGFSSTGDFMDDNDFQNTRYTVSPSLSNMSELYTTARRSPISLTYFHYCLENGNYTVSLHFAEIQFTNDKTYNSLGKRIFDIYIQEKLVWKDFNIEDDAGIALKPVIKRASNISVANNILEIRFYWAGKGTMRIPDRGVYGPLISAVSMVSDSKFCSNGGTKRNVYIIAGVAVGALFLLLFIVGILWWKGCLWRKKGRKEDIKGPDLQTGSFTLKQIKAATNDFDSANKIGEGGFGPVYKGQLPDGTVIAVKQLSSKSKQGNREFLNEIGMISCVHHPNLVKLHGCCIEGEQLLLVYEYMENNNLARALFGPEINQLKLDWPTRLKICIGMARGLAFLHEESRIKIVHRDIKATNVLLDGDLNPKISDFGLAKLDEEEKTHISTRVAGTIGYMAPEYALWGYLTFKADVYSFGVVALEVLSGKSNNNYMPSDNCVCLLDQACHLQQTGNLMKLIDQNLGSEVNVKEAEILVKVALLCTNASASLRPTMSEVVSMLEGRMTVPDMIPEPSSYSDDLRFKAMRDLHQQRENHSLSRSQTQNSTTIHTFSSPTISSQDFYEINPESSTV</sequence>
<keyword evidence="7 20" id="KW-0812">Transmembrane</keyword>
<evidence type="ECO:0000256" key="15">
    <source>
        <dbReference type="ARBA" id="ARBA00023170"/>
    </source>
</evidence>
<keyword evidence="14 20" id="KW-0472">Membrane</keyword>
<dbReference type="Gene3D" id="2.60.120.430">
    <property type="entry name" value="Galactose-binding lectin"/>
    <property type="match status" value="1"/>
</dbReference>
<dbReference type="InterPro" id="IPR001245">
    <property type="entry name" value="Ser-Thr/Tyr_kinase_cat_dom"/>
</dbReference>
<keyword evidence="5" id="KW-0433">Leucine-rich repeat</keyword>
<dbReference type="FunFam" id="3.80.10.10:FF:000452">
    <property type="entry name" value="Probable LRR receptor-like serine/threonine-protein kinase RFK1"/>
    <property type="match status" value="1"/>
</dbReference>
<evidence type="ECO:0000313" key="24">
    <source>
        <dbReference type="Proteomes" id="UP001324115"/>
    </source>
</evidence>
<comment type="catalytic activity">
    <reaction evidence="18">
        <text>L-seryl-[protein] + ATP = O-phospho-L-seryl-[protein] + ADP + H(+)</text>
        <dbReference type="Rhea" id="RHEA:17989"/>
        <dbReference type="Rhea" id="RHEA-COMP:9863"/>
        <dbReference type="Rhea" id="RHEA-COMP:11604"/>
        <dbReference type="ChEBI" id="CHEBI:15378"/>
        <dbReference type="ChEBI" id="CHEBI:29999"/>
        <dbReference type="ChEBI" id="CHEBI:30616"/>
        <dbReference type="ChEBI" id="CHEBI:83421"/>
        <dbReference type="ChEBI" id="CHEBI:456216"/>
        <dbReference type="EC" id="2.7.11.1"/>
    </reaction>
</comment>
<feature type="domain" description="Protein kinase" evidence="22">
    <location>
        <begin position="600"/>
        <end position="877"/>
    </location>
</feature>
<dbReference type="Gene3D" id="1.10.510.10">
    <property type="entry name" value="Transferase(Phosphotransferase) domain 1"/>
    <property type="match status" value="1"/>
</dbReference>
<feature type="chain" id="PRO_5042955178" description="non-specific serine/threonine protein kinase" evidence="21">
    <location>
        <begin position="27"/>
        <end position="942"/>
    </location>
</feature>
<dbReference type="Gene3D" id="3.30.200.20">
    <property type="entry name" value="Phosphorylase Kinase, domain 1"/>
    <property type="match status" value="1"/>
</dbReference>
<name>A0AAN7FA59_QUERU</name>
<evidence type="ECO:0000256" key="18">
    <source>
        <dbReference type="ARBA" id="ARBA00048679"/>
    </source>
</evidence>
<dbReference type="Pfam" id="PF13855">
    <property type="entry name" value="LRR_8"/>
    <property type="match status" value="1"/>
</dbReference>
<dbReference type="GO" id="GO:0005524">
    <property type="term" value="F:ATP binding"/>
    <property type="evidence" value="ECO:0007669"/>
    <property type="project" value="UniProtKB-KW"/>
</dbReference>
<gene>
    <name evidence="23" type="ORF">RGQ29_020176</name>
</gene>
<keyword evidence="24" id="KW-1185">Reference proteome</keyword>
<dbReference type="SMART" id="SM00220">
    <property type="entry name" value="S_TKc"/>
    <property type="match status" value="1"/>
</dbReference>
<dbReference type="PANTHER" id="PTHR48006:SF72">
    <property type="entry name" value="LRR RECEPTOR-LIKE SERINE_THREONINE-PROTEIN KINASE RFK1-RELATED"/>
    <property type="match status" value="1"/>
</dbReference>
<dbReference type="CDD" id="cd14066">
    <property type="entry name" value="STKc_IRAK"/>
    <property type="match status" value="1"/>
</dbReference>
<dbReference type="InterPro" id="IPR032675">
    <property type="entry name" value="LRR_dom_sf"/>
</dbReference>
<dbReference type="EC" id="2.7.11.1" evidence="2"/>
<evidence type="ECO:0000256" key="3">
    <source>
        <dbReference type="ARBA" id="ARBA00022527"/>
    </source>
</evidence>
<evidence type="ECO:0000256" key="17">
    <source>
        <dbReference type="ARBA" id="ARBA00047899"/>
    </source>
</evidence>
<evidence type="ECO:0000256" key="21">
    <source>
        <dbReference type="SAM" id="SignalP"/>
    </source>
</evidence>
<evidence type="ECO:0000256" key="6">
    <source>
        <dbReference type="ARBA" id="ARBA00022679"/>
    </source>
</evidence>
<evidence type="ECO:0000256" key="13">
    <source>
        <dbReference type="ARBA" id="ARBA00022989"/>
    </source>
</evidence>
<accession>A0AAN7FA59</accession>
<dbReference type="InterPro" id="IPR051824">
    <property type="entry name" value="LRR_Rcpt-Like_S/T_Kinase"/>
</dbReference>
<evidence type="ECO:0000256" key="20">
    <source>
        <dbReference type="SAM" id="Phobius"/>
    </source>
</evidence>
<evidence type="ECO:0000256" key="4">
    <source>
        <dbReference type="ARBA" id="ARBA00022553"/>
    </source>
</evidence>
<dbReference type="PROSITE" id="PS51257">
    <property type="entry name" value="PROKAR_LIPOPROTEIN"/>
    <property type="match status" value="1"/>
</dbReference>
<dbReference type="GO" id="GO:0016020">
    <property type="term" value="C:membrane"/>
    <property type="evidence" value="ECO:0007669"/>
    <property type="project" value="UniProtKB-SubCell"/>
</dbReference>
<comment type="subcellular location">
    <subcellularLocation>
        <location evidence="1">Membrane</location>
        <topology evidence="1">Single-pass type I membrane protein</topology>
    </subcellularLocation>
</comment>
<dbReference type="Proteomes" id="UP001324115">
    <property type="component" value="Unassembled WGS sequence"/>
</dbReference>
<dbReference type="FunFam" id="1.10.510.10:FF:000044">
    <property type="entry name" value="Putative LRR receptor-like serine/threonine-protein kinase"/>
    <property type="match status" value="1"/>
</dbReference>
<dbReference type="InterPro" id="IPR001611">
    <property type="entry name" value="Leu-rich_rpt"/>
</dbReference>
<keyword evidence="4" id="KW-0597">Phosphoprotein</keyword>
<reference evidence="23 24" key="1">
    <citation type="journal article" date="2023" name="G3 (Bethesda)">
        <title>A haplotype-resolved chromosome-scale genome for Quercus rubra L. provides insights into the genetics of adaptive traits for red oak species.</title>
        <authorList>
            <person name="Kapoor B."/>
            <person name="Jenkins J."/>
            <person name="Schmutz J."/>
            <person name="Zhebentyayeva T."/>
            <person name="Kuelheim C."/>
            <person name="Coggeshall M."/>
            <person name="Heim C."/>
            <person name="Lasky J.R."/>
            <person name="Leites L."/>
            <person name="Islam-Faridi N."/>
            <person name="Romero-Severson J."/>
            <person name="DeLeo V.L."/>
            <person name="Lucas S.M."/>
            <person name="Lazic D."/>
            <person name="Gailing O."/>
            <person name="Carlson J."/>
            <person name="Staton M."/>
        </authorList>
    </citation>
    <scope>NUCLEOTIDE SEQUENCE [LARGE SCALE GENOMIC DNA]</scope>
    <source>
        <strain evidence="23">Pseudo-F2</strain>
    </source>
</reference>
<dbReference type="EMBL" id="JAXUIC010000005">
    <property type="protein sequence ID" value="KAK4589498.1"/>
    <property type="molecule type" value="Genomic_DNA"/>
</dbReference>
<dbReference type="Pfam" id="PF00560">
    <property type="entry name" value="LRR_1"/>
    <property type="match status" value="1"/>
</dbReference>
<organism evidence="23 24">
    <name type="scientific">Quercus rubra</name>
    <name type="common">Northern red oak</name>
    <name type="synonym">Quercus borealis</name>
    <dbReference type="NCBI Taxonomy" id="3512"/>
    <lineage>
        <taxon>Eukaryota</taxon>
        <taxon>Viridiplantae</taxon>
        <taxon>Streptophyta</taxon>
        <taxon>Embryophyta</taxon>
        <taxon>Tracheophyta</taxon>
        <taxon>Spermatophyta</taxon>
        <taxon>Magnoliopsida</taxon>
        <taxon>eudicotyledons</taxon>
        <taxon>Gunneridae</taxon>
        <taxon>Pentapetalae</taxon>
        <taxon>rosids</taxon>
        <taxon>fabids</taxon>
        <taxon>Fagales</taxon>
        <taxon>Fagaceae</taxon>
        <taxon>Quercus</taxon>
    </lineage>
</organism>
<dbReference type="PROSITE" id="PS50011">
    <property type="entry name" value="PROTEIN_KINASE_DOM"/>
    <property type="match status" value="1"/>
</dbReference>
<feature type="compositionally biased region" description="Polar residues" evidence="19">
    <location>
        <begin position="908"/>
        <end position="924"/>
    </location>
</feature>
<dbReference type="Pfam" id="PF11721">
    <property type="entry name" value="Malectin"/>
    <property type="match status" value="1"/>
</dbReference>
<proteinExistence type="predicted"/>
<evidence type="ECO:0000256" key="14">
    <source>
        <dbReference type="ARBA" id="ARBA00023136"/>
    </source>
</evidence>
<keyword evidence="13 20" id="KW-1133">Transmembrane helix</keyword>
<keyword evidence="15" id="KW-0675">Receptor</keyword>
<dbReference type="PROSITE" id="PS00108">
    <property type="entry name" value="PROTEIN_KINASE_ST"/>
    <property type="match status" value="1"/>
</dbReference>
<keyword evidence="6" id="KW-0808">Transferase</keyword>
<keyword evidence="11" id="KW-0418">Kinase</keyword>
<dbReference type="SUPFAM" id="SSF52058">
    <property type="entry name" value="L domain-like"/>
    <property type="match status" value="1"/>
</dbReference>
<evidence type="ECO:0000256" key="10">
    <source>
        <dbReference type="ARBA" id="ARBA00022741"/>
    </source>
</evidence>
<dbReference type="FunFam" id="2.60.120.430:FF:000004">
    <property type="entry name" value="Putative leucine-rich repeat receptor-like serine/threonine-protein kinase"/>
    <property type="match status" value="1"/>
</dbReference>
<evidence type="ECO:0000313" key="23">
    <source>
        <dbReference type="EMBL" id="KAK4589498.1"/>
    </source>
</evidence>
<keyword evidence="9" id="KW-0677">Repeat</keyword>
<dbReference type="Gene3D" id="3.80.10.10">
    <property type="entry name" value="Ribonuclease Inhibitor"/>
    <property type="match status" value="2"/>
</dbReference>
<evidence type="ECO:0000256" key="19">
    <source>
        <dbReference type="SAM" id="MobiDB-lite"/>
    </source>
</evidence>
<dbReference type="InterPro" id="IPR011009">
    <property type="entry name" value="Kinase-like_dom_sf"/>
</dbReference>